<proteinExistence type="predicted"/>
<dbReference type="STRING" id="623744.A0A553RPA0"/>
<gene>
    <name evidence="2" type="ORF">DNTS_001735</name>
</gene>
<dbReference type="AlphaFoldDB" id="A0A553RPA0"/>
<evidence type="ECO:0008006" key="4">
    <source>
        <dbReference type="Google" id="ProtNLM"/>
    </source>
</evidence>
<protein>
    <recommendedName>
        <fullName evidence="4">BAT2 N-terminal domain-containing protein</fullName>
    </recommendedName>
</protein>
<dbReference type="PANTHER" id="PTHR14038:SF4">
    <property type="entry name" value="PROTEIN PRRC2B"/>
    <property type="match status" value="1"/>
</dbReference>
<dbReference type="OrthoDB" id="1939715at2759"/>
<feature type="region of interest" description="Disordered" evidence="1">
    <location>
        <begin position="293"/>
        <end position="322"/>
    </location>
</feature>
<evidence type="ECO:0000256" key="1">
    <source>
        <dbReference type="SAM" id="MobiDB-lite"/>
    </source>
</evidence>
<accession>A0A553RPA0</accession>
<organism evidence="2 3">
    <name type="scientific">Danionella cerebrum</name>
    <dbReference type="NCBI Taxonomy" id="2873325"/>
    <lineage>
        <taxon>Eukaryota</taxon>
        <taxon>Metazoa</taxon>
        <taxon>Chordata</taxon>
        <taxon>Craniata</taxon>
        <taxon>Vertebrata</taxon>
        <taxon>Euteleostomi</taxon>
        <taxon>Actinopterygii</taxon>
        <taxon>Neopterygii</taxon>
        <taxon>Teleostei</taxon>
        <taxon>Ostariophysi</taxon>
        <taxon>Cypriniformes</taxon>
        <taxon>Danionidae</taxon>
        <taxon>Danioninae</taxon>
        <taxon>Danionella</taxon>
    </lineage>
</organism>
<reference evidence="2 3" key="1">
    <citation type="journal article" date="2019" name="Sci. Data">
        <title>Hybrid genome assembly and annotation of Danionella translucida.</title>
        <authorList>
            <person name="Kadobianskyi M."/>
            <person name="Schulze L."/>
            <person name="Schuelke M."/>
            <person name="Judkewitz B."/>
        </authorList>
    </citation>
    <scope>NUCLEOTIDE SEQUENCE [LARGE SCALE GENOMIC DNA]</scope>
    <source>
        <strain evidence="2 3">Bolton</strain>
    </source>
</reference>
<dbReference type="InterPro" id="IPR033184">
    <property type="entry name" value="PRRC2"/>
</dbReference>
<keyword evidence="3" id="KW-1185">Reference proteome</keyword>
<name>A0A553RPA0_9TELE</name>
<dbReference type="Proteomes" id="UP000316079">
    <property type="component" value="Unassembled WGS sequence"/>
</dbReference>
<feature type="compositionally biased region" description="Low complexity" evidence="1">
    <location>
        <begin position="536"/>
        <end position="553"/>
    </location>
</feature>
<feature type="compositionally biased region" description="Basic and acidic residues" evidence="1">
    <location>
        <begin position="176"/>
        <end position="191"/>
    </location>
</feature>
<sequence length="668" mass="70800">SQDESAGALRSVYSVDQSDDSASSESTPKISEEDLKPRNRKIDASESRSQFERSTYPIFQDALSKKQRRPAEEERRRKDQGPASSVKSRTIGSKIAPRFAKKQSSISLEPPEDALSPSSLGTDIWETNSSALTVQSSGGSWSKQVSYTGSEPNSEDSDAGLEQSKERKPGPIGNERSLKQRKGSEPLDRLDAPITPVNGVDIHVESVLPVPPIEFGVSPKDSDFSLAPAGSTTGPGNSSTNTKLQEALAGNTGLTQAIPMLRRDHLQPGINLNTISFPSTDLTLKMESARKAWENSQSVPEQGSPVASGSVSGAPQSSASYSSFSMPAMPTVASVAPSVSMQGSHLPPLYLDGHVFPSQPRLVPPLTQQPSYQQASPQQIPLSLHTSLQAQAQMGLRGALPVSQSQEIFSSIPPFRSQMYMHPSLSQPNPLVLSGGAALKGPYSAFAGLQPSELVKPQSGSHFGSQALVTMPMPGSQLRYGSAQQHLILPQSIQLQQNQNLSVGAPRRMMPPGSQPTLISSSREASQMDMKSFQFSEKPSSASPSGKASGAGAAAMASLPGHYTQQVSAPQTGLLMHIRASSSGPFPSPIQRPLLQLIRPPSFAPPPSHPDSVPMPAAPEENAKVKCARDVKGSSVISSNLQDQLLQAKPTRTGAIKPSPLGLEEGAA</sequence>
<feature type="non-terminal residue" evidence="2">
    <location>
        <position position="1"/>
    </location>
</feature>
<feature type="compositionally biased region" description="Polar residues" evidence="1">
    <location>
        <begin position="82"/>
        <end position="91"/>
    </location>
</feature>
<feature type="compositionally biased region" description="Polar residues" evidence="1">
    <location>
        <begin position="14"/>
        <end position="29"/>
    </location>
</feature>
<feature type="compositionally biased region" description="Basic and acidic residues" evidence="1">
    <location>
        <begin position="69"/>
        <end position="80"/>
    </location>
</feature>
<comment type="caution">
    <text evidence="2">The sequence shown here is derived from an EMBL/GenBank/DDBJ whole genome shotgun (WGS) entry which is preliminary data.</text>
</comment>
<evidence type="ECO:0000313" key="3">
    <source>
        <dbReference type="Proteomes" id="UP000316079"/>
    </source>
</evidence>
<feature type="region of interest" description="Disordered" evidence="1">
    <location>
        <begin position="504"/>
        <end position="553"/>
    </location>
</feature>
<feature type="compositionally biased region" description="Polar residues" evidence="1">
    <location>
        <begin position="515"/>
        <end position="525"/>
    </location>
</feature>
<dbReference type="EMBL" id="SRMA01001908">
    <property type="protein sequence ID" value="TRZ03998.1"/>
    <property type="molecule type" value="Genomic_DNA"/>
</dbReference>
<dbReference type="PANTHER" id="PTHR14038">
    <property type="entry name" value="BAT2 HLA-B-ASSOCIATED TRANSCRIPT 2"/>
    <property type="match status" value="1"/>
</dbReference>
<feature type="compositionally biased region" description="Low complexity" evidence="1">
    <location>
        <begin position="230"/>
        <end position="242"/>
    </location>
</feature>
<feature type="region of interest" description="Disordered" evidence="1">
    <location>
        <begin position="224"/>
        <end position="243"/>
    </location>
</feature>
<feature type="region of interest" description="Disordered" evidence="1">
    <location>
        <begin position="1"/>
        <end position="194"/>
    </location>
</feature>
<feature type="compositionally biased region" description="Polar residues" evidence="1">
    <location>
        <begin position="116"/>
        <end position="152"/>
    </location>
</feature>
<feature type="compositionally biased region" description="Basic and acidic residues" evidence="1">
    <location>
        <begin position="30"/>
        <end position="51"/>
    </location>
</feature>
<dbReference type="EMBL" id="SRMA01001908">
    <property type="protein sequence ID" value="TRZ03996.1"/>
    <property type="molecule type" value="Genomic_DNA"/>
</dbReference>
<reference evidence="2" key="2">
    <citation type="submission" date="2019-04" db="EMBL/GenBank/DDBJ databases">
        <authorList>
            <person name="Kadobianskyi M."/>
            <person name="Schulze L."/>
            <person name="Schuelke M."/>
            <person name="Judkewitz B."/>
        </authorList>
    </citation>
    <scope>NUCLEOTIDE SEQUENCE</scope>
    <source>
        <strain evidence="2">Bolton</strain>
        <tissue evidence="2">Whole-body</tissue>
    </source>
</reference>
<feature type="compositionally biased region" description="Low complexity" evidence="1">
    <location>
        <begin position="303"/>
        <end position="322"/>
    </location>
</feature>
<feature type="region of interest" description="Disordered" evidence="1">
    <location>
        <begin position="598"/>
        <end position="627"/>
    </location>
</feature>
<evidence type="ECO:0000313" key="2">
    <source>
        <dbReference type="EMBL" id="TRZ03998.1"/>
    </source>
</evidence>
<feature type="region of interest" description="Disordered" evidence="1">
    <location>
        <begin position="649"/>
        <end position="668"/>
    </location>
</feature>
<dbReference type="GO" id="GO:0030154">
    <property type="term" value="P:cell differentiation"/>
    <property type="evidence" value="ECO:0007669"/>
    <property type="project" value="TreeGrafter"/>
</dbReference>
<dbReference type="EMBL" id="SRMA01001908">
    <property type="protein sequence ID" value="TRZ03997.1"/>
    <property type="molecule type" value="Genomic_DNA"/>
</dbReference>